<name>F1T6A9_9ACTN</name>
<proteinExistence type="inferred from homology"/>
<dbReference type="OrthoDB" id="4337190at2"/>
<evidence type="ECO:0000256" key="4">
    <source>
        <dbReference type="ARBA" id="ARBA00022692"/>
    </source>
</evidence>
<feature type="transmembrane region" description="Helical" evidence="10">
    <location>
        <begin position="58"/>
        <end position="81"/>
    </location>
</feature>
<evidence type="ECO:0000313" key="11">
    <source>
        <dbReference type="EMBL" id="EGF23014.1"/>
    </source>
</evidence>
<evidence type="ECO:0000256" key="6">
    <source>
        <dbReference type="ARBA" id="ARBA00022989"/>
    </source>
</evidence>
<comment type="similarity">
    <text evidence="2 10">Belongs to the SecG family.</text>
</comment>
<gene>
    <name evidence="11" type="primary">secG</name>
    <name evidence="11" type="ORF">HMPREF0091_11009</name>
</gene>
<dbReference type="AlphaFoldDB" id="F1T6A9"/>
<evidence type="ECO:0000256" key="5">
    <source>
        <dbReference type="ARBA" id="ARBA00022927"/>
    </source>
</evidence>
<keyword evidence="5 10" id="KW-0653">Protein transport</keyword>
<keyword evidence="6 10" id="KW-1133">Transmembrane helix</keyword>
<dbReference type="eggNOG" id="COG1314">
    <property type="taxonomic scope" value="Bacteria"/>
</dbReference>
<comment type="function">
    <text evidence="9 10">Involved in protein export. Participates in an early event of protein translocation.</text>
</comment>
<dbReference type="GO" id="GO:0009306">
    <property type="term" value="P:protein secretion"/>
    <property type="evidence" value="ECO:0007669"/>
    <property type="project" value="UniProtKB-UniRule"/>
</dbReference>
<protein>
    <recommendedName>
        <fullName evidence="10">Protein-export membrane protein SecG</fullName>
    </recommendedName>
</protein>
<keyword evidence="10" id="KW-1003">Cell membrane</keyword>
<keyword evidence="3 10" id="KW-0813">Transport</keyword>
<comment type="subcellular location">
    <subcellularLocation>
        <location evidence="10">Cell membrane</location>
        <topology evidence="10">Multi-pass membrane protein</topology>
    </subcellularLocation>
    <subcellularLocation>
        <location evidence="1">Membrane</location>
        <topology evidence="1">Multi-pass membrane protein</topology>
    </subcellularLocation>
</comment>
<dbReference type="Pfam" id="PF03840">
    <property type="entry name" value="SecG"/>
    <property type="match status" value="1"/>
</dbReference>
<evidence type="ECO:0000256" key="7">
    <source>
        <dbReference type="ARBA" id="ARBA00023010"/>
    </source>
</evidence>
<dbReference type="EMBL" id="ACGK02000002">
    <property type="protein sequence ID" value="EGF23014.1"/>
    <property type="molecule type" value="Genomic_DNA"/>
</dbReference>
<evidence type="ECO:0000256" key="3">
    <source>
        <dbReference type="ARBA" id="ARBA00022448"/>
    </source>
</evidence>
<evidence type="ECO:0000313" key="12">
    <source>
        <dbReference type="Proteomes" id="UP000005947"/>
    </source>
</evidence>
<dbReference type="Proteomes" id="UP000005947">
    <property type="component" value="Unassembled WGS sequence"/>
</dbReference>
<dbReference type="GO" id="GO:0015450">
    <property type="term" value="F:protein-transporting ATPase activity"/>
    <property type="evidence" value="ECO:0007669"/>
    <property type="project" value="UniProtKB-UniRule"/>
</dbReference>
<dbReference type="NCBIfam" id="TIGR00810">
    <property type="entry name" value="secG"/>
    <property type="match status" value="1"/>
</dbReference>
<evidence type="ECO:0000256" key="2">
    <source>
        <dbReference type="ARBA" id="ARBA00008445"/>
    </source>
</evidence>
<keyword evidence="12" id="KW-1185">Reference proteome</keyword>
<evidence type="ECO:0000256" key="9">
    <source>
        <dbReference type="ARBA" id="ARBA00025182"/>
    </source>
</evidence>
<sequence>MSPLNFALLVVLALSGFFTVILILMHSGKGTGVSDMIASSMYNSTAGSGVWEKNLDRLTIIMALIFGLCICVMALTFPLGVI</sequence>
<organism evidence="11 12">
    <name type="scientific">Fannyhessea vaginae DSM 15829</name>
    <dbReference type="NCBI Taxonomy" id="525256"/>
    <lineage>
        <taxon>Bacteria</taxon>
        <taxon>Bacillati</taxon>
        <taxon>Actinomycetota</taxon>
        <taxon>Coriobacteriia</taxon>
        <taxon>Coriobacteriales</taxon>
        <taxon>Atopobiaceae</taxon>
        <taxon>Fannyhessea</taxon>
    </lineage>
</organism>
<accession>F1T6A9</accession>
<keyword evidence="4 10" id="KW-0812">Transmembrane</keyword>
<feature type="transmembrane region" description="Helical" evidence="10">
    <location>
        <begin position="6"/>
        <end position="25"/>
    </location>
</feature>
<comment type="caution">
    <text evidence="11">The sequence shown here is derived from an EMBL/GenBank/DDBJ whole genome shotgun (WGS) entry which is preliminary data.</text>
</comment>
<evidence type="ECO:0000256" key="10">
    <source>
        <dbReference type="RuleBase" id="RU365087"/>
    </source>
</evidence>
<dbReference type="GeneID" id="93210512"/>
<dbReference type="InterPro" id="IPR004692">
    <property type="entry name" value="SecG"/>
</dbReference>
<dbReference type="GO" id="GO:0005886">
    <property type="term" value="C:plasma membrane"/>
    <property type="evidence" value="ECO:0007669"/>
    <property type="project" value="UniProtKB-SubCell"/>
</dbReference>
<keyword evidence="8 10" id="KW-0472">Membrane</keyword>
<reference evidence="11 12" key="1">
    <citation type="submission" date="2011-02" db="EMBL/GenBank/DDBJ databases">
        <authorList>
            <person name="Muzny D."/>
            <person name="Qin X."/>
            <person name="Buhay C."/>
            <person name="Dugan-Rocha S."/>
            <person name="Ding Y."/>
            <person name="Chen G."/>
            <person name="Hawes A."/>
            <person name="Holder M."/>
            <person name="Jhangiani S."/>
            <person name="Johnson A."/>
            <person name="Khan Z."/>
            <person name="Li Z."/>
            <person name="Liu W."/>
            <person name="Liu X."/>
            <person name="Perez L."/>
            <person name="Shen H."/>
            <person name="Wang Q."/>
            <person name="Watt J."/>
            <person name="Xi L."/>
            <person name="Xin Y."/>
            <person name="Zhou J."/>
            <person name="Deng J."/>
            <person name="Jiang H."/>
            <person name="Liu Y."/>
            <person name="Qu J."/>
            <person name="Song X.-Z."/>
            <person name="Zhang L."/>
            <person name="Villasana D."/>
            <person name="Johnson A."/>
            <person name="Liu J."/>
            <person name="Liyanage D."/>
            <person name="Lorensuhewa L."/>
            <person name="Robinson T."/>
            <person name="Song A."/>
            <person name="Song B.-B."/>
            <person name="Dinh H."/>
            <person name="Thornton R."/>
            <person name="Coyle M."/>
            <person name="Francisco L."/>
            <person name="Jackson L."/>
            <person name="Javaid M."/>
            <person name="Korchina V."/>
            <person name="Kovar C."/>
            <person name="Mata R."/>
            <person name="Mathew T."/>
            <person name="Ngo R."/>
            <person name="Nguyen L."/>
            <person name="Nguyen N."/>
            <person name="Okwuonu G."/>
            <person name="Ongeri F."/>
            <person name="Pham C."/>
            <person name="Simmons D."/>
            <person name="Wilczek-Boney K."/>
            <person name="Hale W."/>
            <person name="Jakkamsetti A."/>
            <person name="Pham P."/>
            <person name="Ruth R."/>
            <person name="San Lucas F."/>
            <person name="Warren J."/>
            <person name="Zhang J."/>
            <person name="Zhao Z."/>
            <person name="Zhou C."/>
            <person name="Zhu D."/>
            <person name="Lee S."/>
            <person name="Bess C."/>
            <person name="Blankenburg K."/>
            <person name="Forbes L."/>
            <person name="Fu Q."/>
            <person name="Gubbala S."/>
            <person name="Hirani K."/>
            <person name="Jayaseelan J.C."/>
            <person name="Lara F."/>
            <person name="Munidasa M."/>
            <person name="Palculict T."/>
            <person name="Patil S."/>
            <person name="Pu L.-L."/>
            <person name="Saada N."/>
            <person name="Tang L."/>
            <person name="Weissenberger G."/>
            <person name="Zhu Y."/>
            <person name="Hemphill L."/>
            <person name="Shang Y."/>
            <person name="Youmans B."/>
            <person name="Ayvaz T."/>
            <person name="Ross M."/>
            <person name="Santibanez J."/>
            <person name="Aqrawi P."/>
            <person name="Gross S."/>
            <person name="Joshi V."/>
            <person name="Fowler G."/>
            <person name="Nazareth L."/>
            <person name="Reid J."/>
            <person name="Worley K."/>
            <person name="Petrosino J."/>
            <person name="Highlander S."/>
            <person name="Gibbs R."/>
        </authorList>
    </citation>
    <scope>NUCLEOTIDE SEQUENCE [LARGE SCALE GENOMIC DNA]</scope>
    <source>
        <strain evidence="11 12">DSM 15829</strain>
    </source>
</reference>
<dbReference type="RefSeq" id="WP_006303213.1">
    <property type="nucleotide sequence ID" value="NZ_ACGK02000002.1"/>
</dbReference>
<evidence type="ECO:0000256" key="8">
    <source>
        <dbReference type="ARBA" id="ARBA00023136"/>
    </source>
</evidence>
<keyword evidence="7 10" id="KW-0811">Translocation</keyword>
<evidence type="ECO:0000256" key="1">
    <source>
        <dbReference type="ARBA" id="ARBA00004141"/>
    </source>
</evidence>